<accession>A0A829R7A2</accession>
<dbReference type="SMART" id="SM00490">
    <property type="entry name" value="HELICc"/>
    <property type="match status" value="1"/>
</dbReference>
<reference evidence="6 7" key="1">
    <citation type="submission" date="2012-12" db="EMBL/GenBank/DDBJ databases">
        <title>Novel taxa of Listeriaceae from agricultural environments in the United States.</title>
        <authorList>
            <person name="den Bakker H.C."/>
            <person name="Allred A."/>
            <person name="Warchocki S."/>
            <person name="Wright E.M."/>
            <person name="Burrell A."/>
            <person name="Nightingale K.K."/>
            <person name="Kephart D."/>
            <person name="Wiedmann M."/>
        </authorList>
    </citation>
    <scope>NUCLEOTIDE SEQUENCE [LARGE SCALE GENOMIC DNA]</scope>
    <source>
        <strain evidence="6 7">FSL F6-1183</strain>
    </source>
</reference>
<dbReference type="Pfam" id="PF00271">
    <property type="entry name" value="Helicase_C"/>
    <property type="match status" value="1"/>
</dbReference>
<dbReference type="InterPro" id="IPR027417">
    <property type="entry name" value="P-loop_NTPase"/>
</dbReference>
<proteinExistence type="predicted"/>
<dbReference type="RefSeq" id="WP_036105623.1">
    <property type="nucleotide sequence ID" value="NZ_AODG01000008.1"/>
</dbReference>
<evidence type="ECO:0000313" key="7">
    <source>
        <dbReference type="Proteomes" id="UP000019251"/>
    </source>
</evidence>
<dbReference type="CDD" id="cd17925">
    <property type="entry name" value="DEXDc_ComFA"/>
    <property type="match status" value="1"/>
</dbReference>
<gene>
    <name evidence="6" type="ORF">LMUR_06944</name>
</gene>
<dbReference type="GO" id="GO:0043138">
    <property type="term" value="F:3'-5' DNA helicase activity"/>
    <property type="evidence" value="ECO:0007669"/>
    <property type="project" value="TreeGrafter"/>
</dbReference>
<evidence type="ECO:0000259" key="4">
    <source>
        <dbReference type="PROSITE" id="PS51192"/>
    </source>
</evidence>
<evidence type="ECO:0000259" key="5">
    <source>
        <dbReference type="PROSITE" id="PS51194"/>
    </source>
</evidence>
<keyword evidence="3" id="KW-0238">DNA-binding</keyword>
<dbReference type="Pfam" id="PF04851">
    <property type="entry name" value="ResIII"/>
    <property type="match status" value="1"/>
</dbReference>
<keyword evidence="2" id="KW-0067">ATP-binding</keyword>
<sequence>MAVFPGKLYTKAELEATDGLQTIAGINGNPPRCFRCGNRDDFGKMPCLCGKKDCLYCRRCIQMGRVNACTTLFYRKSEEEAPSRRTFLEWQGDLSEAQQQASERIVQAVVEKKPLLLWAVAGSGKTEMLFAGIDRALQNGERVALATPRVDVCLELQPRLEAAFPHVPKCCLYGGSEEKYLGERFVIATTHQLVRYYRAFDTVFIDEVDAFPYSQDPLLAYAVDKAAKEKCTQIYITATPTRTWQQECATGLRDHVKIPARYHGYPLPVPIAVWIGNWQRRLKKGKLPFQIETWLDMILSKNKPVLLFFPSITLMKKSYPLFQAAYKDVESVYAEDPERKSKVEKLRQGKIQLLLTTTILERGVTFPNVQVGVIGAEEAVFSESALVQIAGRVGRKTEYPQGEIRFFHYGKSLAICRAISQINEMNRLAREAGLLR</sequence>
<dbReference type="PROSITE" id="PS51194">
    <property type="entry name" value="HELICASE_CTER"/>
    <property type="match status" value="1"/>
</dbReference>
<evidence type="ECO:0000313" key="6">
    <source>
        <dbReference type="EMBL" id="EUJ28279.1"/>
    </source>
</evidence>
<evidence type="ECO:0000256" key="3">
    <source>
        <dbReference type="ARBA" id="ARBA00023125"/>
    </source>
</evidence>
<dbReference type="SUPFAM" id="SSF52540">
    <property type="entry name" value="P-loop containing nucleoside triphosphate hydrolases"/>
    <property type="match status" value="1"/>
</dbReference>
<evidence type="ECO:0000256" key="1">
    <source>
        <dbReference type="ARBA" id="ARBA00022741"/>
    </source>
</evidence>
<dbReference type="InterPro" id="IPR001650">
    <property type="entry name" value="Helicase_C-like"/>
</dbReference>
<dbReference type="EMBL" id="AODG01000008">
    <property type="protein sequence ID" value="EUJ28279.1"/>
    <property type="molecule type" value="Genomic_DNA"/>
</dbReference>
<dbReference type="PANTHER" id="PTHR30580">
    <property type="entry name" value="PRIMOSOMAL PROTEIN N"/>
    <property type="match status" value="1"/>
</dbReference>
<protein>
    <submittedName>
        <fullName evidence="6">Putative late competence protein comFA</fullName>
    </submittedName>
</protein>
<dbReference type="InterPro" id="IPR014001">
    <property type="entry name" value="Helicase_ATP-bd"/>
</dbReference>
<dbReference type="InterPro" id="IPR006935">
    <property type="entry name" value="Helicase/UvrB_N"/>
</dbReference>
<organism evidence="6 7">
    <name type="scientific">Listeria grayi FSL F6-1183</name>
    <dbReference type="NCBI Taxonomy" id="1265827"/>
    <lineage>
        <taxon>Bacteria</taxon>
        <taxon>Bacillati</taxon>
        <taxon>Bacillota</taxon>
        <taxon>Bacilli</taxon>
        <taxon>Bacillales</taxon>
        <taxon>Listeriaceae</taxon>
        <taxon>Listeria</taxon>
    </lineage>
</organism>
<dbReference type="GO" id="GO:0016787">
    <property type="term" value="F:hydrolase activity"/>
    <property type="evidence" value="ECO:0007669"/>
    <property type="project" value="InterPro"/>
</dbReference>
<dbReference type="PANTHER" id="PTHR30580:SF1">
    <property type="entry name" value="COMF OPERON PROTEIN 1"/>
    <property type="match status" value="1"/>
</dbReference>
<keyword evidence="1" id="KW-0547">Nucleotide-binding</keyword>
<dbReference type="GO" id="GO:0003677">
    <property type="term" value="F:DNA binding"/>
    <property type="evidence" value="ECO:0007669"/>
    <property type="project" value="UniProtKB-KW"/>
</dbReference>
<feature type="domain" description="Helicase ATP-binding" evidence="4">
    <location>
        <begin position="106"/>
        <end position="258"/>
    </location>
</feature>
<dbReference type="Proteomes" id="UP000019251">
    <property type="component" value="Unassembled WGS sequence"/>
</dbReference>
<dbReference type="GO" id="GO:0006310">
    <property type="term" value="P:DNA recombination"/>
    <property type="evidence" value="ECO:0007669"/>
    <property type="project" value="TreeGrafter"/>
</dbReference>
<comment type="caution">
    <text evidence="6">The sequence shown here is derived from an EMBL/GenBank/DDBJ whole genome shotgun (WGS) entry which is preliminary data.</text>
</comment>
<name>A0A829R7A2_LISGR</name>
<dbReference type="AlphaFoldDB" id="A0A829R7A2"/>
<dbReference type="GO" id="GO:0006270">
    <property type="term" value="P:DNA replication initiation"/>
    <property type="evidence" value="ECO:0007669"/>
    <property type="project" value="TreeGrafter"/>
</dbReference>
<dbReference type="PROSITE" id="PS51192">
    <property type="entry name" value="HELICASE_ATP_BIND_1"/>
    <property type="match status" value="1"/>
</dbReference>
<dbReference type="Gene3D" id="3.40.50.300">
    <property type="entry name" value="P-loop containing nucleotide triphosphate hydrolases"/>
    <property type="match status" value="2"/>
</dbReference>
<dbReference type="GO" id="GO:0005524">
    <property type="term" value="F:ATP binding"/>
    <property type="evidence" value="ECO:0007669"/>
    <property type="project" value="UniProtKB-KW"/>
</dbReference>
<feature type="domain" description="Helicase C-terminal" evidence="5">
    <location>
        <begin position="290"/>
        <end position="436"/>
    </location>
</feature>
<evidence type="ECO:0000256" key="2">
    <source>
        <dbReference type="ARBA" id="ARBA00022840"/>
    </source>
</evidence>
<dbReference type="GO" id="GO:0006302">
    <property type="term" value="P:double-strand break repair"/>
    <property type="evidence" value="ECO:0007669"/>
    <property type="project" value="TreeGrafter"/>
</dbReference>
<dbReference type="SMART" id="SM00487">
    <property type="entry name" value="DEXDc"/>
    <property type="match status" value="1"/>
</dbReference>
<dbReference type="FunFam" id="3.40.50.300:FF:001736">
    <property type="entry name" value="COMF operon protein 1"/>
    <property type="match status" value="1"/>
</dbReference>